<proteinExistence type="predicted"/>
<dbReference type="SUPFAM" id="SSF55729">
    <property type="entry name" value="Acyl-CoA N-acyltransferases (Nat)"/>
    <property type="match status" value="1"/>
</dbReference>
<dbReference type="CDD" id="cd04301">
    <property type="entry name" value="NAT_SF"/>
    <property type="match status" value="1"/>
</dbReference>
<dbReference type="InterPro" id="IPR000182">
    <property type="entry name" value="GNAT_dom"/>
</dbReference>
<evidence type="ECO:0000313" key="3">
    <source>
        <dbReference type="Proteomes" id="UP001596356"/>
    </source>
</evidence>
<dbReference type="RefSeq" id="WP_377822007.1">
    <property type="nucleotide sequence ID" value="NZ_JBHSWJ010000002.1"/>
</dbReference>
<gene>
    <name evidence="2" type="ORF">ACFQBT_08755</name>
</gene>
<dbReference type="Proteomes" id="UP001596356">
    <property type="component" value="Unassembled WGS sequence"/>
</dbReference>
<dbReference type="Gene3D" id="3.40.630.30">
    <property type="match status" value="1"/>
</dbReference>
<protein>
    <submittedName>
        <fullName evidence="2">GNAT family N-acetyltransferase</fullName>
        <ecNumber evidence="2">2.3.-.-</ecNumber>
    </submittedName>
</protein>
<evidence type="ECO:0000313" key="2">
    <source>
        <dbReference type="EMBL" id="MFC6713903.1"/>
    </source>
</evidence>
<organism evidence="2 3">
    <name type="scientific">Branchiibius cervicis</name>
    <dbReference type="NCBI Taxonomy" id="908252"/>
    <lineage>
        <taxon>Bacteria</taxon>
        <taxon>Bacillati</taxon>
        <taxon>Actinomycetota</taxon>
        <taxon>Actinomycetes</taxon>
        <taxon>Micrococcales</taxon>
        <taxon>Dermacoccaceae</taxon>
        <taxon>Branchiibius</taxon>
    </lineage>
</organism>
<dbReference type="Pfam" id="PF13527">
    <property type="entry name" value="Acetyltransf_9"/>
    <property type="match status" value="1"/>
</dbReference>
<dbReference type="InterPro" id="IPR016181">
    <property type="entry name" value="Acyl_CoA_acyltransferase"/>
</dbReference>
<reference evidence="3" key="1">
    <citation type="journal article" date="2019" name="Int. J. Syst. Evol. Microbiol.">
        <title>The Global Catalogue of Microorganisms (GCM) 10K type strain sequencing project: providing services to taxonomists for standard genome sequencing and annotation.</title>
        <authorList>
            <consortium name="The Broad Institute Genomics Platform"/>
            <consortium name="The Broad Institute Genome Sequencing Center for Infectious Disease"/>
            <person name="Wu L."/>
            <person name="Ma J."/>
        </authorList>
    </citation>
    <scope>NUCLEOTIDE SEQUENCE [LARGE SCALE GENOMIC DNA]</scope>
    <source>
        <strain evidence="3">NBRC 106593</strain>
    </source>
</reference>
<name>A0ABW2AST3_9MICO</name>
<comment type="caution">
    <text evidence="2">The sequence shown here is derived from an EMBL/GenBank/DDBJ whole genome shotgun (WGS) entry which is preliminary data.</text>
</comment>
<evidence type="ECO:0000259" key="1">
    <source>
        <dbReference type="PROSITE" id="PS51186"/>
    </source>
</evidence>
<accession>A0ABW2AST3</accession>
<dbReference type="PANTHER" id="PTHR43617:SF2">
    <property type="entry name" value="UPF0039 PROTEIN SLL0451"/>
    <property type="match status" value="1"/>
</dbReference>
<sequence>MTVSIRRATPSDYDAIDDVVREAFGPDEGPAVATMVRSIRTGEFVCPDHELVAEEDGQVVGQVCLSGTPVRAQDGTVGTITMLSPLAVRPGSQGTGIGSALVRAVLHAATHDGVPFVVLEGSPQYYGRFGFGRAAAYGLHLPIPDWAPPEVAQILVLDSGAPVPAGQVAYPAYVP</sequence>
<dbReference type="EMBL" id="JBHSWJ010000002">
    <property type="protein sequence ID" value="MFC6713903.1"/>
    <property type="molecule type" value="Genomic_DNA"/>
</dbReference>
<keyword evidence="2" id="KW-0012">Acyltransferase</keyword>
<dbReference type="InterPro" id="IPR050276">
    <property type="entry name" value="MshD_Acetyltransferase"/>
</dbReference>
<dbReference type="EC" id="2.3.-.-" evidence="2"/>
<dbReference type="PROSITE" id="PS51186">
    <property type="entry name" value="GNAT"/>
    <property type="match status" value="1"/>
</dbReference>
<keyword evidence="2" id="KW-0808">Transferase</keyword>
<dbReference type="PANTHER" id="PTHR43617">
    <property type="entry name" value="L-AMINO ACID N-ACETYLTRANSFERASE"/>
    <property type="match status" value="1"/>
</dbReference>
<dbReference type="GO" id="GO:0016746">
    <property type="term" value="F:acyltransferase activity"/>
    <property type="evidence" value="ECO:0007669"/>
    <property type="project" value="UniProtKB-KW"/>
</dbReference>
<feature type="domain" description="N-acetyltransferase" evidence="1">
    <location>
        <begin position="3"/>
        <end position="150"/>
    </location>
</feature>
<keyword evidence="3" id="KW-1185">Reference proteome</keyword>